<dbReference type="InterPro" id="IPR006379">
    <property type="entry name" value="HAD-SF_hydro_IIB"/>
</dbReference>
<dbReference type="NCBIfam" id="TIGR00099">
    <property type="entry name" value="Cof-subfamily"/>
    <property type="match status" value="1"/>
</dbReference>
<dbReference type="InterPro" id="IPR023214">
    <property type="entry name" value="HAD_sf"/>
</dbReference>
<keyword evidence="1" id="KW-0378">Hydrolase</keyword>
<keyword evidence="2" id="KW-1185">Reference proteome</keyword>
<proteinExistence type="predicted"/>
<dbReference type="PANTHER" id="PTHR10000">
    <property type="entry name" value="PHOSPHOSERINE PHOSPHATASE"/>
    <property type="match status" value="1"/>
</dbReference>
<dbReference type="PANTHER" id="PTHR10000:SF8">
    <property type="entry name" value="HAD SUPERFAMILY HYDROLASE-LIKE, TYPE 3"/>
    <property type="match status" value="1"/>
</dbReference>
<dbReference type="SUPFAM" id="SSF56784">
    <property type="entry name" value="HAD-like"/>
    <property type="match status" value="1"/>
</dbReference>
<dbReference type="AlphaFoldDB" id="A0A8J3ZNF0"/>
<comment type="caution">
    <text evidence="1">The sequence shown here is derived from an EMBL/GenBank/DDBJ whole genome shotgun (WGS) entry which is preliminary data.</text>
</comment>
<accession>A0A8J3ZNF0</accession>
<dbReference type="InterPro" id="IPR036412">
    <property type="entry name" value="HAD-like_sf"/>
</dbReference>
<dbReference type="RefSeq" id="WP_203926057.1">
    <property type="nucleotide sequence ID" value="NZ_BOPH01000015.1"/>
</dbReference>
<dbReference type="Proteomes" id="UP000635606">
    <property type="component" value="Unassembled WGS sequence"/>
</dbReference>
<dbReference type="Gene3D" id="3.40.50.1000">
    <property type="entry name" value="HAD superfamily/HAD-like"/>
    <property type="match status" value="1"/>
</dbReference>
<sequence length="266" mass="28172">MKLVATDLDGTLVRSDRTLSDRTLAVLDSLPVPLVIATGRPLRWVLPIYEMLGHKPISVVANGAAVYDPEADELLHSAPLAADELAHACEALRSAVPDAVFAVELDGGRTMVHEDRYDVGMWERTMDGRRIGPLADVVAEPAAKLLVRSASNRDSDEFLALVSATLEGVYEATHSSLSGLVEISAAGVTKASGVAWVAARLGVEPADVVVFGDMPNDIPMLAWAGRAVAVANAHPTVRDVADEVTGSNDEDGVATWLEREFASRAG</sequence>
<evidence type="ECO:0000313" key="2">
    <source>
        <dbReference type="Proteomes" id="UP000635606"/>
    </source>
</evidence>
<reference evidence="1" key="1">
    <citation type="submission" date="2021-01" db="EMBL/GenBank/DDBJ databases">
        <title>Whole genome shotgun sequence of Virgisporangium ochraceum NBRC 16418.</title>
        <authorList>
            <person name="Komaki H."/>
            <person name="Tamura T."/>
        </authorList>
    </citation>
    <scope>NUCLEOTIDE SEQUENCE</scope>
    <source>
        <strain evidence="1">NBRC 16418</strain>
    </source>
</reference>
<evidence type="ECO:0000313" key="1">
    <source>
        <dbReference type="EMBL" id="GIJ66063.1"/>
    </source>
</evidence>
<dbReference type="NCBIfam" id="TIGR01484">
    <property type="entry name" value="HAD-SF-IIB"/>
    <property type="match status" value="1"/>
</dbReference>
<gene>
    <name evidence="1" type="ORF">Voc01_009800</name>
</gene>
<protein>
    <submittedName>
        <fullName evidence="1">Putative hydrolase</fullName>
    </submittedName>
</protein>
<dbReference type="Gene3D" id="3.30.1240.10">
    <property type="match status" value="1"/>
</dbReference>
<dbReference type="GO" id="GO:0005829">
    <property type="term" value="C:cytosol"/>
    <property type="evidence" value="ECO:0007669"/>
    <property type="project" value="TreeGrafter"/>
</dbReference>
<dbReference type="GO" id="GO:0000287">
    <property type="term" value="F:magnesium ion binding"/>
    <property type="evidence" value="ECO:0007669"/>
    <property type="project" value="TreeGrafter"/>
</dbReference>
<dbReference type="Pfam" id="PF08282">
    <property type="entry name" value="Hydrolase_3"/>
    <property type="match status" value="1"/>
</dbReference>
<organism evidence="1 2">
    <name type="scientific">Virgisporangium ochraceum</name>
    <dbReference type="NCBI Taxonomy" id="65505"/>
    <lineage>
        <taxon>Bacteria</taxon>
        <taxon>Bacillati</taxon>
        <taxon>Actinomycetota</taxon>
        <taxon>Actinomycetes</taxon>
        <taxon>Micromonosporales</taxon>
        <taxon>Micromonosporaceae</taxon>
        <taxon>Virgisporangium</taxon>
    </lineage>
</organism>
<dbReference type="EMBL" id="BOPH01000015">
    <property type="protein sequence ID" value="GIJ66063.1"/>
    <property type="molecule type" value="Genomic_DNA"/>
</dbReference>
<name>A0A8J3ZNF0_9ACTN</name>
<dbReference type="InterPro" id="IPR000150">
    <property type="entry name" value="Cof"/>
</dbReference>
<dbReference type="GO" id="GO:0016791">
    <property type="term" value="F:phosphatase activity"/>
    <property type="evidence" value="ECO:0007669"/>
    <property type="project" value="TreeGrafter"/>
</dbReference>